<feature type="domain" description="Luciferase-like" evidence="3">
    <location>
        <begin position="1"/>
        <end position="303"/>
    </location>
</feature>
<dbReference type="PANTHER" id="PTHR30137">
    <property type="entry name" value="LUCIFERASE-LIKE MONOOXYGENASE"/>
    <property type="match status" value="1"/>
</dbReference>
<dbReference type="Pfam" id="PF00296">
    <property type="entry name" value="Bac_luciferase"/>
    <property type="match status" value="1"/>
</dbReference>
<dbReference type="InterPro" id="IPR011251">
    <property type="entry name" value="Luciferase-like_dom"/>
</dbReference>
<evidence type="ECO:0000256" key="1">
    <source>
        <dbReference type="ARBA" id="ARBA00023002"/>
    </source>
</evidence>
<keyword evidence="1 4" id="KW-0560">Oxidoreductase</keyword>
<name>A0ABM8P1H5_9BURK</name>
<dbReference type="Proteomes" id="UP000656319">
    <property type="component" value="Unassembled WGS sequence"/>
</dbReference>
<accession>A0ABM8P1H5</accession>
<evidence type="ECO:0000313" key="5">
    <source>
        <dbReference type="Proteomes" id="UP000656319"/>
    </source>
</evidence>
<dbReference type="SUPFAM" id="SSF51679">
    <property type="entry name" value="Bacterial luciferase-like"/>
    <property type="match status" value="1"/>
</dbReference>
<evidence type="ECO:0000259" key="3">
    <source>
        <dbReference type="Pfam" id="PF00296"/>
    </source>
</evidence>
<dbReference type="EC" id="1.14.14.3" evidence="4"/>
<comment type="caution">
    <text evidence="4">The sequence shown here is derived from an EMBL/GenBank/DDBJ whole genome shotgun (WGS) entry which is preliminary data.</text>
</comment>
<dbReference type="PANTHER" id="PTHR30137:SF8">
    <property type="entry name" value="BLR5498 PROTEIN"/>
    <property type="match status" value="1"/>
</dbReference>
<dbReference type="InterPro" id="IPR036661">
    <property type="entry name" value="Luciferase-like_sf"/>
</dbReference>
<gene>
    <name evidence="4" type="primary">luxA</name>
    <name evidence="4" type="ORF">LMG27952_05450</name>
</gene>
<dbReference type="GO" id="GO:0047646">
    <property type="term" value="F:alkanal monooxygenase (FMN-linked) activity"/>
    <property type="evidence" value="ECO:0007669"/>
    <property type="project" value="UniProtKB-EC"/>
</dbReference>
<protein>
    <submittedName>
        <fullName evidence="4">Alkanal monooxygenase alpha chain</fullName>
        <ecNumber evidence="4">1.14.14.3</ecNumber>
    </submittedName>
</protein>
<keyword evidence="2 4" id="KW-0503">Monooxygenase</keyword>
<evidence type="ECO:0000313" key="4">
    <source>
        <dbReference type="EMBL" id="CAD6553428.1"/>
    </source>
</evidence>
<dbReference type="InterPro" id="IPR050766">
    <property type="entry name" value="Bact_Lucif_Oxidored"/>
</dbReference>
<proteinExistence type="predicted"/>
<organism evidence="4 5">
    <name type="scientific">Paraburkholderia hiiakae</name>
    <dbReference type="NCBI Taxonomy" id="1081782"/>
    <lineage>
        <taxon>Bacteria</taxon>
        <taxon>Pseudomonadati</taxon>
        <taxon>Pseudomonadota</taxon>
        <taxon>Betaproteobacteria</taxon>
        <taxon>Burkholderiales</taxon>
        <taxon>Burkholderiaceae</taxon>
        <taxon>Paraburkholderia</taxon>
    </lineage>
</organism>
<keyword evidence="5" id="KW-1185">Reference proteome</keyword>
<reference evidence="4 5" key="1">
    <citation type="submission" date="2020-10" db="EMBL/GenBank/DDBJ databases">
        <authorList>
            <person name="Peeters C."/>
        </authorList>
    </citation>
    <scope>NUCLEOTIDE SEQUENCE [LARGE SCALE GENOMIC DNA]</scope>
    <source>
        <strain evidence="4 5">LMG 27952</strain>
    </source>
</reference>
<dbReference type="EMBL" id="CAJHCQ010000016">
    <property type="protein sequence ID" value="CAD6553428.1"/>
    <property type="molecule type" value="Genomic_DNA"/>
</dbReference>
<dbReference type="Gene3D" id="3.20.20.30">
    <property type="entry name" value="Luciferase-like domain"/>
    <property type="match status" value="1"/>
</dbReference>
<sequence length="341" mass="36574">MEIGLYTLSDLSSVGVNGQSVDAHTRIKEIAAAAQLAEQAGLDLFGIGEHHRLDFAVSAPAVVLAAIAASTSTIRLTSAVTVLSTADPVRVYEEFATLDLVSGGRVEIIAGRGVFREPFSLFDCQLEDYDALFEEKLALFDQLNQSARVTWKGRFRAPLNDAEIAPRALQPTIPVWIGVGGSPDSVIRAGRLGLPMALAVLGGPYHKAGQLAALYRSAGQRAGLAQSLRLAINGHLHIAESSQAARADFYPYYSQYWVDSTPAKSPGPRIPQEDFNRSITQSSGPFVGSPAEIIDKISLLHELTGMDRFVAQVDIGGMPFNKIAGMIDLLAEKVIPHVRGL</sequence>
<dbReference type="RefSeq" id="WP_201698982.1">
    <property type="nucleotide sequence ID" value="NZ_CAJHCQ010000016.1"/>
</dbReference>
<evidence type="ECO:0000256" key="2">
    <source>
        <dbReference type="ARBA" id="ARBA00023033"/>
    </source>
</evidence>